<accession>A0AAD4N420</accession>
<evidence type="ECO:0000313" key="2">
    <source>
        <dbReference type="Proteomes" id="UP001201812"/>
    </source>
</evidence>
<dbReference type="Proteomes" id="UP001201812">
    <property type="component" value="Unassembled WGS sequence"/>
</dbReference>
<comment type="caution">
    <text evidence="1">The sequence shown here is derived from an EMBL/GenBank/DDBJ whole genome shotgun (WGS) entry which is preliminary data.</text>
</comment>
<gene>
    <name evidence="1" type="ORF">DdX_07346</name>
</gene>
<dbReference type="AlphaFoldDB" id="A0AAD4N420"/>
<name>A0AAD4N420_9BILA</name>
<proteinExistence type="predicted"/>
<keyword evidence="2" id="KW-1185">Reference proteome</keyword>
<dbReference type="EMBL" id="JAKKPZ010000010">
    <property type="protein sequence ID" value="KAI1716303.1"/>
    <property type="molecule type" value="Genomic_DNA"/>
</dbReference>
<organism evidence="1 2">
    <name type="scientific">Ditylenchus destructor</name>
    <dbReference type="NCBI Taxonomy" id="166010"/>
    <lineage>
        <taxon>Eukaryota</taxon>
        <taxon>Metazoa</taxon>
        <taxon>Ecdysozoa</taxon>
        <taxon>Nematoda</taxon>
        <taxon>Chromadorea</taxon>
        <taxon>Rhabditida</taxon>
        <taxon>Tylenchina</taxon>
        <taxon>Tylenchomorpha</taxon>
        <taxon>Sphaerularioidea</taxon>
        <taxon>Anguinidae</taxon>
        <taxon>Anguininae</taxon>
        <taxon>Ditylenchus</taxon>
    </lineage>
</organism>
<evidence type="ECO:0000313" key="1">
    <source>
        <dbReference type="EMBL" id="KAI1716303.1"/>
    </source>
</evidence>
<sequence>MISISSWERILFPCILIPGYGASQYTGYPRLTWEYTGYPRIRAIPVYGLSQVNLGVYGLSQYTGYPRLTWEYTGYPRIRAIPVYGLSQVNLGVYGLSQDTGYPSLEAARTGLCQCESRPSAARTGQNLISRIPFAEFQSDYVIAVKKIWNAMQGVSVLPSPLQSGNCVISLHTMYVVDTVPGCVSRTTRDMLLLSPLKDVLRTSRHERAVDEGGLILIKAYSSSSGQVRQNFASF</sequence>
<reference evidence="1" key="1">
    <citation type="submission" date="2022-01" db="EMBL/GenBank/DDBJ databases">
        <title>Genome Sequence Resource for Two Populations of Ditylenchus destructor, the Migratory Endoparasitic Phytonematode.</title>
        <authorList>
            <person name="Zhang H."/>
            <person name="Lin R."/>
            <person name="Xie B."/>
        </authorList>
    </citation>
    <scope>NUCLEOTIDE SEQUENCE</scope>
    <source>
        <strain evidence="1">BazhouSP</strain>
    </source>
</reference>
<protein>
    <submittedName>
        <fullName evidence="1">Uncharacterized protein</fullName>
    </submittedName>
</protein>